<keyword evidence="8 12" id="KW-0733">Signal recognition particle</keyword>
<evidence type="ECO:0000256" key="6">
    <source>
        <dbReference type="ARBA" id="ARBA00022824"/>
    </source>
</evidence>
<keyword evidence="5 12" id="KW-0963">Cytoplasm</keyword>
<organism evidence="14 15">
    <name type="scientific">Capsaspora owczarzaki (strain ATCC 30864)</name>
    <dbReference type="NCBI Taxonomy" id="595528"/>
    <lineage>
        <taxon>Eukaryota</taxon>
        <taxon>Filasterea</taxon>
        <taxon>Capsaspora</taxon>
    </lineage>
</organism>
<comment type="function">
    <text evidence="12">Component of the signal recognition particle (SRP) complex, a ribonucleoprotein complex that mediates the cotranslational targeting of secretory and membrane proteins to the endoplasmic reticulum (ER). The SRP complex interacts with the signal sequence in nascent secretory and membrane proteins and directs them to the membrane of the ER.</text>
</comment>
<dbReference type="GO" id="GO:0005829">
    <property type="term" value="C:cytosol"/>
    <property type="evidence" value="ECO:0007669"/>
    <property type="project" value="UniProtKB-ARBA"/>
</dbReference>
<evidence type="ECO:0000256" key="1">
    <source>
        <dbReference type="ARBA" id="ARBA00004240"/>
    </source>
</evidence>
<evidence type="ECO:0000256" key="4">
    <source>
        <dbReference type="ARBA" id="ARBA00009352"/>
    </source>
</evidence>
<dbReference type="STRING" id="595528.A0A0D2X2T2"/>
<comment type="subcellular location">
    <subcellularLocation>
        <location evidence="2 12">Cytoplasm</location>
    </subcellularLocation>
    <subcellularLocation>
        <location evidence="1">Endoplasmic reticulum</location>
    </subcellularLocation>
    <subcellularLocation>
        <location evidence="3">Nucleus</location>
        <location evidence="3">Nucleolus</location>
    </subcellularLocation>
</comment>
<keyword evidence="15" id="KW-1185">Reference proteome</keyword>
<comment type="similarity">
    <text evidence="4 12">Belongs to the SRP68 family.</text>
</comment>
<dbReference type="PANTHER" id="PTHR12860">
    <property type="entry name" value="SIGNAL RECOGNITION PARTICLE 68 KDA PROTEIN"/>
    <property type="match status" value="1"/>
</dbReference>
<evidence type="ECO:0000256" key="8">
    <source>
        <dbReference type="ARBA" id="ARBA00023135"/>
    </source>
</evidence>
<evidence type="ECO:0000256" key="11">
    <source>
        <dbReference type="ARBA" id="ARBA00029498"/>
    </source>
</evidence>
<dbReference type="PANTHER" id="PTHR12860:SF0">
    <property type="entry name" value="SIGNAL RECOGNITION PARTICLE SUBUNIT SRP68"/>
    <property type="match status" value="1"/>
</dbReference>
<dbReference type="FunFam" id="1.10.3450.40:FF:000001">
    <property type="entry name" value="Signal recognition particle subunit SRP68"/>
    <property type="match status" value="1"/>
</dbReference>
<feature type="compositionally biased region" description="Polar residues" evidence="13">
    <location>
        <begin position="1"/>
        <end position="10"/>
    </location>
</feature>
<dbReference type="GO" id="GO:0030942">
    <property type="term" value="F:endoplasmic reticulum signal peptide binding"/>
    <property type="evidence" value="ECO:0007669"/>
    <property type="project" value="InterPro"/>
</dbReference>
<protein>
    <recommendedName>
        <fullName evidence="11 12">Signal recognition particle subunit SRP68</fullName>
        <shortName evidence="12">SRP68</shortName>
    </recommendedName>
</protein>
<feature type="compositionally biased region" description="Low complexity" evidence="13">
    <location>
        <begin position="609"/>
        <end position="646"/>
    </location>
</feature>
<dbReference type="GO" id="GO:0005730">
    <property type="term" value="C:nucleolus"/>
    <property type="evidence" value="ECO:0007669"/>
    <property type="project" value="UniProtKB-SubCell"/>
</dbReference>
<evidence type="ECO:0000256" key="5">
    <source>
        <dbReference type="ARBA" id="ARBA00022490"/>
    </source>
</evidence>
<dbReference type="FunCoup" id="A0A0D2X2T2">
    <property type="interactions" value="598"/>
</dbReference>
<dbReference type="CDD" id="cd15481">
    <property type="entry name" value="SRP68-RBD"/>
    <property type="match status" value="1"/>
</dbReference>
<dbReference type="PhylomeDB" id="A0A0D2X2T2"/>
<dbReference type="OrthoDB" id="10255118at2759"/>
<gene>
    <name evidence="14" type="ORF">CAOG_009730</name>
</gene>
<dbReference type="GO" id="GO:0008312">
    <property type="term" value="F:7S RNA binding"/>
    <property type="evidence" value="ECO:0007669"/>
    <property type="project" value="InterPro"/>
</dbReference>
<evidence type="ECO:0000256" key="7">
    <source>
        <dbReference type="ARBA" id="ARBA00022884"/>
    </source>
</evidence>
<dbReference type="Gene3D" id="1.10.3450.40">
    <property type="entry name" value="Signal recognition particle, SRP68 subunit, RNA-binding domain"/>
    <property type="match status" value="1"/>
</dbReference>
<dbReference type="InterPro" id="IPR038253">
    <property type="entry name" value="SRP68_N_sf"/>
</dbReference>
<dbReference type="GO" id="GO:0006614">
    <property type="term" value="P:SRP-dependent cotranslational protein targeting to membrane"/>
    <property type="evidence" value="ECO:0007669"/>
    <property type="project" value="InterPro"/>
</dbReference>
<feature type="compositionally biased region" description="Low complexity" evidence="13">
    <location>
        <begin position="15"/>
        <end position="31"/>
    </location>
</feature>
<dbReference type="Pfam" id="PF16969">
    <property type="entry name" value="SRP68"/>
    <property type="match status" value="1"/>
</dbReference>
<dbReference type="eggNOG" id="KOG2460">
    <property type="taxonomic scope" value="Eukaryota"/>
</dbReference>
<dbReference type="InterPro" id="IPR034652">
    <property type="entry name" value="SRP68-RBD"/>
</dbReference>
<evidence type="ECO:0000256" key="9">
    <source>
        <dbReference type="ARBA" id="ARBA00023242"/>
    </source>
</evidence>
<name>A0A0D2X2T2_CAPO3</name>
<accession>A0A0D2X2T2</accession>
<sequence length="662" mass="74495">MAEDSSSSAATEPLAPSTATTESPSNTATATATATARPVFSLFVLPVIHEVQQQHGLRHADFRRYHGFCNARLYRLRRSLKFMYGRNNRYQKKELKLEHITDERFLFIPLIKAERSWAYAMLLKSQMESDARKRFHMQRRLKKAYKHALALANFCSSDKLVDPRTTLEAQAYKEWIHGVLWFERRAWSKAIKALTSASAIYSKLGLVCPAEQRALYSSKVDELLPSIRFCAFNLKGSNPDANINDIIASRMKQTEAAARQSLTAKFDAVLSLNRDTNSQSQNEIVWRGRTAPVKNEKLRTILTRVQQTNFELDQLRAAHTISTDSATTSTTGSADPRLEMFDQLFAEYNDAISLLKDELRGDSVHDKKGAQKSEALADTLRFLLAYISYQKLSRTIERNLILIAAAKERLPAETEAAASATVAVHDAASKPTRPDDIVRLYDIILQNLADMNELGGLDNDPEFTKELAARTLYFKTFRCFYVAESYLHMSQWREAIALYDRSSSHRANAVAHFEQCANSGQFHVRLALLKNKKNKKTNHKLQRLTRMPLTDRLDIYLQDPSLHSKKPNIITFPPDFGVVAGKPLFFDLALNAVTLPSLSHRAASKKPAAKAAPQPKQPQAAQQQQQQQQQQQAPAQPTTEQTAAPAEGVFGTVKGLFGWGKR</sequence>
<evidence type="ECO:0000313" key="14">
    <source>
        <dbReference type="EMBL" id="KJE93104.1"/>
    </source>
</evidence>
<dbReference type="InterPro" id="IPR026258">
    <property type="entry name" value="SRP68"/>
</dbReference>
<reference evidence="15" key="1">
    <citation type="submission" date="2011-02" db="EMBL/GenBank/DDBJ databases">
        <title>The Genome Sequence of Capsaspora owczarzaki ATCC 30864.</title>
        <authorList>
            <person name="Russ C."/>
            <person name="Cuomo C."/>
            <person name="Burger G."/>
            <person name="Gray M.W."/>
            <person name="Holland P.W.H."/>
            <person name="King N."/>
            <person name="Lang F.B.F."/>
            <person name="Roger A.J."/>
            <person name="Ruiz-Trillo I."/>
            <person name="Young S.K."/>
            <person name="Zeng Q."/>
            <person name="Gargeya S."/>
            <person name="Alvarado L."/>
            <person name="Berlin A."/>
            <person name="Chapman S.B."/>
            <person name="Chen Z."/>
            <person name="Freedman E."/>
            <person name="Gellesch M."/>
            <person name="Goldberg J."/>
            <person name="Griggs A."/>
            <person name="Gujja S."/>
            <person name="Heilman E."/>
            <person name="Heiman D."/>
            <person name="Howarth C."/>
            <person name="Mehta T."/>
            <person name="Neiman D."/>
            <person name="Pearson M."/>
            <person name="Roberts A."/>
            <person name="Saif S."/>
            <person name="Shea T."/>
            <person name="Shenoy N."/>
            <person name="Sisk P."/>
            <person name="Stolte C."/>
            <person name="Sykes S."/>
            <person name="White J."/>
            <person name="Yandava C."/>
            <person name="Haas B."/>
            <person name="Nusbaum C."/>
            <person name="Birren B."/>
        </authorList>
    </citation>
    <scope>NUCLEOTIDE SEQUENCE</scope>
    <source>
        <strain evidence="15">ATCC 30864</strain>
    </source>
</reference>
<evidence type="ECO:0000256" key="13">
    <source>
        <dbReference type="SAM" id="MobiDB-lite"/>
    </source>
</evidence>
<feature type="region of interest" description="Disordered" evidence="13">
    <location>
        <begin position="601"/>
        <end position="647"/>
    </location>
</feature>
<dbReference type="PIRSF" id="PIRSF038995">
    <property type="entry name" value="SRP68"/>
    <property type="match status" value="1"/>
</dbReference>
<dbReference type="InParanoid" id="A0A0D2X2T2"/>
<dbReference type="AlphaFoldDB" id="A0A0D2X2T2"/>
<evidence type="ECO:0000256" key="2">
    <source>
        <dbReference type="ARBA" id="ARBA00004496"/>
    </source>
</evidence>
<dbReference type="Proteomes" id="UP000008743">
    <property type="component" value="Unassembled WGS sequence"/>
</dbReference>
<proteinExistence type="inferred from homology"/>
<dbReference type="GO" id="GO:0005783">
    <property type="term" value="C:endoplasmic reticulum"/>
    <property type="evidence" value="ECO:0007669"/>
    <property type="project" value="UniProtKB-SubCell"/>
</dbReference>
<keyword evidence="6" id="KW-0256">Endoplasmic reticulum</keyword>
<keyword evidence="7 12" id="KW-0694">RNA-binding</keyword>
<dbReference type="EMBL" id="KE346364">
    <property type="protein sequence ID" value="KJE93104.1"/>
    <property type="molecule type" value="Genomic_DNA"/>
</dbReference>
<evidence type="ECO:0000256" key="10">
    <source>
        <dbReference type="ARBA" id="ARBA00023274"/>
    </source>
</evidence>
<feature type="region of interest" description="Disordered" evidence="13">
    <location>
        <begin position="1"/>
        <end position="31"/>
    </location>
</feature>
<keyword evidence="9" id="KW-0539">Nucleus</keyword>
<evidence type="ECO:0000256" key="3">
    <source>
        <dbReference type="ARBA" id="ARBA00004604"/>
    </source>
</evidence>
<keyword evidence="10 12" id="KW-0687">Ribonucleoprotein</keyword>
<evidence type="ECO:0000313" key="15">
    <source>
        <dbReference type="Proteomes" id="UP000008743"/>
    </source>
</evidence>
<dbReference type="GO" id="GO:0005047">
    <property type="term" value="F:signal recognition particle binding"/>
    <property type="evidence" value="ECO:0007669"/>
    <property type="project" value="InterPro"/>
</dbReference>
<dbReference type="GO" id="GO:0005786">
    <property type="term" value="C:signal recognition particle, endoplasmic reticulum targeting"/>
    <property type="evidence" value="ECO:0007669"/>
    <property type="project" value="UniProtKB-KW"/>
</dbReference>
<evidence type="ECO:0000256" key="12">
    <source>
        <dbReference type="PIRNR" id="PIRNR038995"/>
    </source>
</evidence>